<feature type="compositionally biased region" description="Acidic residues" evidence="5">
    <location>
        <begin position="1648"/>
        <end position="1660"/>
    </location>
</feature>
<dbReference type="EMBL" id="JAEPRC010000968">
    <property type="protein sequence ID" value="KAG2190443.1"/>
    <property type="molecule type" value="Genomic_DNA"/>
</dbReference>
<feature type="compositionally biased region" description="Polar residues" evidence="5">
    <location>
        <begin position="1567"/>
        <end position="1589"/>
    </location>
</feature>
<protein>
    <recommendedName>
        <fullName evidence="6">NUA/TPR/MLP1-2-like domain-containing protein</fullName>
    </recommendedName>
</protein>
<evidence type="ECO:0000259" key="6">
    <source>
        <dbReference type="Pfam" id="PF25785"/>
    </source>
</evidence>
<feature type="compositionally biased region" description="Low complexity" evidence="5">
    <location>
        <begin position="1780"/>
        <end position="1798"/>
    </location>
</feature>
<feature type="coiled-coil region" evidence="4">
    <location>
        <begin position="484"/>
        <end position="543"/>
    </location>
</feature>
<evidence type="ECO:0000313" key="7">
    <source>
        <dbReference type="EMBL" id="KAG2190443.1"/>
    </source>
</evidence>
<evidence type="ECO:0000256" key="2">
    <source>
        <dbReference type="ARBA" id="ARBA00023054"/>
    </source>
</evidence>
<feature type="domain" description="NUA/TPR/MLP1-2-like" evidence="6">
    <location>
        <begin position="414"/>
        <end position="509"/>
    </location>
</feature>
<keyword evidence="2 4" id="KW-0175">Coiled coil</keyword>
<accession>A0A8H7QDE8</accession>
<feature type="compositionally biased region" description="Low complexity" evidence="5">
    <location>
        <begin position="1661"/>
        <end position="1670"/>
    </location>
</feature>
<reference evidence="7" key="1">
    <citation type="submission" date="2020-12" db="EMBL/GenBank/DDBJ databases">
        <title>Metabolic potential, ecology and presence of endohyphal bacteria is reflected in genomic diversity of Mucoromycotina.</title>
        <authorList>
            <person name="Muszewska A."/>
            <person name="Okrasinska A."/>
            <person name="Steczkiewicz K."/>
            <person name="Drgas O."/>
            <person name="Orlowska M."/>
            <person name="Perlinska-Lenart U."/>
            <person name="Aleksandrzak-Piekarczyk T."/>
            <person name="Szatraj K."/>
            <person name="Zielenkiewicz U."/>
            <person name="Pilsyk S."/>
            <person name="Malc E."/>
            <person name="Mieczkowski P."/>
            <person name="Kruszewska J.S."/>
            <person name="Biernat P."/>
            <person name="Pawlowska J."/>
        </authorList>
    </citation>
    <scope>NUCLEOTIDE SEQUENCE</scope>
    <source>
        <strain evidence="7">CBS 226.32</strain>
    </source>
</reference>
<evidence type="ECO:0000313" key="8">
    <source>
        <dbReference type="Proteomes" id="UP000650833"/>
    </source>
</evidence>
<feature type="coiled-coil region" evidence="4">
    <location>
        <begin position="599"/>
        <end position="668"/>
    </location>
</feature>
<gene>
    <name evidence="7" type="ORF">INT46_003699</name>
</gene>
<dbReference type="Pfam" id="PF25785">
    <property type="entry name" value="TPR"/>
    <property type="match status" value="1"/>
</dbReference>
<evidence type="ECO:0000256" key="3">
    <source>
        <dbReference type="ARBA" id="ARBA00023242"/>
    </source>
</evidence>
<keyword evidence="8" id="KW-1185">Reference proteome</keyword>
<dbReference type="PANTHER" id="PTHR18898">
    <property type="entry name" value="NUCLEOPROTEIN TPR-RELATED"/>
    <property type="match status" value="1"/>
</dbReference>
<dbReference type="GO" id="GO:0006406">
    <property type="term" value="P:mRNA export from nucleus"/>
    <property type="evidence" value="ECO:0007669"/>
    <property type="project" value="TreeGrafter"/>
</dbReference>
<feature type="coiled-coil region" evidence="4">
    <location>
        <begin position="259"/>
        <end position="293"/>
    </location>
</feature>
<dbReference type="GO" id="GO:0005643">
    <property type="term" value="C:nuclear pore"/>
    <property type="evidence" value="ECO:0007669"/>
    <property type="project" value="TreeGrafter"/>
</dbReference>
<feature type="region of interest" description="Disordered" evidence="5">
    <location>
        <begin position="1638"/>
        <end position="1670"/>
    </location>
</feature>
<feature type="coiled-coil region" evidence="4">
    <location>
        <begin position="1366"/>
        <end position="1518"/>
    </location>
</feature>
<feature type="coiled-coil region" evidence="4">
    <location>
        <begin position="1"/>
        <end position="37"/>
    </location>
</feature>
<keyword evidence="3" id="KW-0539">Nucleus</keyword>
<feature type="coiled-coil region" evidence="4">
    <location>
        <begin position="405"/>
        <end position="432"/>
    </location>
</feature>
<feature type="coiled-coil region" evidence="4">
    <location>
        <begin position="750"/>
        <end position="875"/>
    </location>
</feature>
<organism evidence="7 8">
    <name type="scientific">Mucor plumbeus</name>
    <dbReference type="NCBI Taxonomy" id="97098"/>
    <lineage>
        <taxon>Eukaryota</taxon>
        <taxon>Fungi</taxon>
        <taxon>Fungi incertae sedis</taxon>
        <taxon>Mucoromycota</taxon>
        <taxon>Mucoromycotina</taxon>
        <taxon>Mucoromycetes</taxon>
        <taxon>Mucorales</taxon>
        <taxon>Mucorineae</taxon>
        <taxon>Mucoraceae</taxon>
        <taxon>Mucor</taxon>
    </lineage>
</organism>
<dbReference type="GO" id="GO:0017056">
    <property type="term" value="F:structural constituent of nuclear pore"/>
    <property type="evidence" value="ECO:0007669"/>
    <property type="project" value="TreeGrafter"/>
</dbReference>
<evidence type="ECO:0000256" key="1">
    <source>
        <dbReference type="ARBA" id="ARBA00004123"/>
    </source>
</evidence>
<feature type="compositionally biased region" description="Low complexity" evidence="5">
    <location>
        <begin position="1638"/>
        <end position="1647"/>
    </location>
</feature>
<evidence type="ECO:0000256" key="5">
    <source>
        <dbReference type="SAM" id="MobiDB-lite"/>
    </source>
</evidence>
<proteinExistence type="predicted"/>
<feature type="compositionally biased region" description="Acidic residues" evidence="5">
    <location>
        <begin position="1799"/>
        <end position="1808"/>
    </location>
</feature>
<feature type="region of interest" description="Disordered" evidence="5">
    <location>
        <begin position="1555"/>
        <end position="1602"/>
    </location>
</feature>
<dbReference type="InterPro" id="IPR057974">
    <property type="entry name" value="NUA/TPR/MLP1-2-like_dom"/>
</dbReference>
<dbReference type="Gene3D" id="1.10.287.1490">
    <property type="match status" value="1"/>
</dbReference>
<dbReference type="OrthoDB" id="343070at2759"/>
<dbReference type="PANTHER" id="PTHR18898:SF2">
    <property type="entry name" value="NUCLEOPROTEIN TPR"/>
    <property type="match status" value="1"/>
</dbReference>
<evidence type="ECO:0000256" key="4">
    <source>
        <dbReference type="SAM" id="Coils"/>
    </source>
</evidence>
<feature type="coiled-coil region" evidence="4">
    <location>
        <begin position="901"/>
        <end position="999"/>
    </location>
</feature>
<comment type="subcellular location">
    <subcellularLocation>
        <location evidence="1">Nucleus</location>
    </subcellularLocation>
</comment>
<comment type="caution">
    <text evidence="7">The sequence shown here is derived from an EMBL/GenBank/DDBJ whole genome shotgun (WGS) entry which is preliminary data.</text>
</comment>
<feature type="region of interest" description="Disordered" evidence="5">
    <location>
        <begin position="1767"/>
        <end position="1840"/>
    </location>
</feature>
<name>A0A8H7QDE8_9FUNG</name>
<feature type="region of interest" description="Disordered" evidence="5">
    <location>
        <begin position="1712"/>
        <end position="1743"/>
    </location>
</feature>
<dbReference type="Proteomes" id="UP000650833">
    <property type="component" value="Unassembled WGS sequence"/>
</dbReference>
<feature type="coiled-coil region" evidence="4">
    <location>
        <begin position="1110"/>
        <end position="1324"/>
    </location>
</feature>
<sequence length="1840" mass="206944">MASKEEDSERLKGALDENEAEQRIVELEATLKDLSQRNTTLQIGIEKERSEKQSLAEAKAIAEKYKSETVEQLNELLESERRLRERESINLETLAQQREYLNNTQNELNISRQNMVKNSFEIERISSIVDSLSLIKNDKRELQTELDNTNNRIHSLNKQIKLLQYNHDNLRDDSKSERGRLLEKINDLEAEKNQYANQADQLRSQLEHARIRVLEVEDKLNELTNSNSQLELSLGSTSKAYRELESIYNTYTTDTHKKVAAFETKIELIKNENDELLKQKKEMEQQLLQERELRKASLTQLTGITDTTTNTTTDGKPASTILRLVQDYRNLKRRPEDIFQDFFDLKEKYSTAIQSNANLNDMVEMLSRKQHESEIKFDRLYRELKIQEENNNSLTGSLKTQKEANDQLTVSKSRLQIKYDNLQKDNKDLSASLKDTTYQLQYVLSEIQRRAEPIPANLKETASLLNNALIKPSIPHDQLVFSNVAELQDLNKELSLEIRELNDNLKEAQAEIKSVKESKKEVLESYKESLDDAERTTVDLHKKASALQHKLEITTTECENYKKLIDELGDGDASKKFQQIQDSQQRQRGEMDITLEMYRKETADEINKLKEELSNCRDAEKDAKKNAIYLIAEKNNLVKKIEQFSTKYQRIEEENKSLSRNNSLLNERINQRDQEILSLKYEISDYKTRVDLTHEENIALKSRYDATAASYKDLKDIIGKENAEKSQMSSLMTALKTRLNVFHTEGKDSNQQSLETIEKLNRELQFTRDTLAATEKQLDYYKSIDQTEMQDKYKESVVEIRLLKTKITEIEEKLSNVNQERIVAQTKLAAAEEQLKSALSSTEDVSTDATTSTACEEHLRRLAVAEDRVRTLEDDSNSYQTIIAEKDKVISANIADHDKLINKTQATIDKLLKDIEERNAAVQVAQQDADKSIAEYNALKEKSAAMQAEIFTEKASLEEKIKELDASVTTKQEEIDSLKQSVEEKTTALTEALSKLESETKIAEEQRQTINTLRSDVSNLTFEISQYKTTIAASSITEANLRSELEHEINERNTSEESWKHKLAVLDKQNENLTKSVDDLVAKHAEWLASHDKENGPERAGFVSTTEEIIKQLREANTTLRIEKDASELNYQNERNKFRRCESELDAVKTQVTTLRADISRLREENKSLYEKSSNDTISDKMQYEAFKNQNQLLMKENTELHEAKQKALADQAKMEAEISPLQLKINTLEGELAQSQAEIAVLEKSQKEWTARSAKLLSKYNRVDPAEIESVKAELETTKLELAASKSELEALKATKSTVDSTVEELQAQLKTAEAERSSLIHKFNDRGRIAMDFKKKFVTASNKLEELTKNAEATASASANNADLQKITQEKEAFEAQVKQLEEAKTKLEEANKKAEPALKKKEEELSKKVEEYTALEKKYGALLMKARQVQLEKNSIHREMEALKNAKNTKENTAESAAKIAESTAKIAELEKELVTLRKQSNDNSVEATRYKAQLSMAQNKCNRLQREIDAMKSVVPPTVLSTNAPASQVGVSPISSPSIPAANGSPVITSPAIPSIPAVTGSPAPSSPANLSGSALENTPTQPRSPVTAEPKSPILASKGGLLKKAISSSINTPELSSTPAPASVETLILTPVTTPVTTPATQEVEEPVITEEPPVEENVPSTPNATIVTTTTVETNDTEEVQLTDNATGTVEATASEAAAALDAELSMEVDSGTAEAEEVTQTQEEGELHKTPTNNEVPVQVQVHIESEKPTSPAVIAEVEAAESPVVLQEVDFNTTSTTTEEAAANATAAAEVENEMNDDSDVAATGAKRDRDEEEEDLSGIESPTKKIHTAEN</sequence>
<feature type="coiled-coil region" evidence="4">
    <location>
        <begin position="66"/>
        <end position="233"/>
    </location>
</feature>